<evidence type="ECO:0000313" key="1">
    <source>
        <dbReference type="EMBL" id="RWX52697.1"/>
    </source>
</evidence>
<proteinExistence type="predicted"/>
<evidence type="ECO:0000313" key="2">
    <source>
        <dbReference type="Proteomes" id="UP000287563"/>
    </source>
</evidence>
<gene>
    <name evidence="1" type="ORF">EDI28_26020</name>
</gene>
<name>A0A444JI57_9GAMM</name>
<keyword evidence="2" id="KW-1185">Reference proteome</keyword>
<dbReference type="EMBL" id="RJLM01000068">
    <property type="protein sequence ID" value="RWX52697.1"/>
    <property type="molecule type" value="Genomic_DNA"/>
</dbReference>
<protein>
    <submittedName>
        <fullName evidence="1">Uncharacterized protein</fullName>
    </submittedName>
</protein>
<dbReference type="RefSeq" id="WP_128786686.1">
    <property type="nucleotide sequence ID" value="NZ_RJLM01000068.1"/>
</dbReference>
<dbReference type="Proteomes" id="UP000287563">
    <property type="component" value="Unassembled WGS sequence"/>
</dbReference>
<comment type="caution">
    <text evidence="1">The sequence shown here is derived from an EMBL/GenBank/DDBJ whole genome shotgun (WGS) entry which is preliminary data.</text>
</comment>
<accession>A0A444JI57</accession>
<sequence>MRFAGLAWGTLLQALHARFFKVLGFIAVDSLVVSAVFTLQIESFIESAVNVPYAQCSLVKNVLPFQIHEAALLNSVLARYYFGGY</sequence>
<reference evidence="1 2" key="1">
    <citation type="submission" date="2018-11" db="EMBL/GenBank/DDBJ databases">
        <title>Photobacterium sp. BEI247 sp. nov., a marine bacterium isolated from Yongle Blue Hole in the South China Sea.</title>
        <authorList>
            <person name="Wang X."/>
        </authorList>
    </citation>
    <scope>NUCLEOTIDE SEQUENCE [LARGE SCALE GENOMIC DNA]</scope>
    <source>
        <strain evidence="2">BEI247</strain>
    </source>
</reference>
<organism evidence="1 2">
    <name type="scientific">Photobacterium chitinilyticum</name>
    <dbReference type="NCBI Taxonomy" id="2485123"/>
    <lineage>
        <taxon>Bacteria</taxon>
        <taxon>Pseudomonadati</taxon>
        <taxon>Pseudomonadota</taxon>
        <taxon>Gammaproteobacteria</taxon>
        <taxon>Vibrionales</taxon>
        <taxon>Vibrionaceae</taxon>
        <taxon>Photobacterium</taxon>
    </lineage>
</organism>
<dbReference type="AlphaFoldDB" id="A0A444JI57"/>